<organism evidence="1 2">
    <name type="scientific">Dendrothele bispora (strain CBS 962.96)</name>
    <dbReference type="NCBI Taxonomy" id="1314807"/>
    <lineage>
        <taxon>Eukaryota</taxon>
        <taxon>Fungi</taxon>
        <taxon>Dikarya</taxon>
        <taxon>Basidiomycota</taxon>
        <taxon>Agaricomycotina</taxon>
        <taxon>Agaricomycetes</taxon>
        <taxon>Agaricomycetidae</taxon>
        <taxon>Agaricales</taxon>
        <taxon>Agaricales incertae sedis</taxon>
        <taxon>Dendrothele</taxon>
    </lineage>
</organism>
<proteinExistence type="predicted"/>
<dbReference type="AlphaFoldDB" id="A0A4S8LFV6"/>
<keyword evidence="2" id="KW-1185">Reference proteome</keyword>
<evidence type="ECO:0000313" key="1">
    <source>
        <dbReference type="EMBL" id="THU87741.1"/>
    </source>
</evidence>
<evidence type="ECO:0000313" key="2">
    <source>
        <dbReference type="Proteomes" id="UP000297245"/>
    </source>
</evidence>
<dbReference type="EMBL" id="ML179437">
    <property type="protein sequence ID" value="THU87741.1"/>
    <property type="molecule type" value="Genomic_DNA"/>
</dbReference>
<accession>A0A4S8LFV6</accession>
<gene>
    <name evidence="1" type="ORF">K435DRAFT_866989</name>
</gene>
<sequence length="83" mass="9790">MSDNAIIFYDTIPSKSDILWSPNTWKVRYILNYKRIPYQTVMLEYLPRYRADNEGIASTNTKPDGSPLYTLYDLGPYYAKRNK</sequence>
<dbReference type="Gene3D" id="3.40.30.10">
    <property type="entry name" value="Glutaredoxin"/>
    <property type="match status" value="1"/>
</dbReference>
<dbReference type="OrthoDB" id="4951845at2759"/>
<reference evidence="1 2" key="1">
    <citation type="journal article" date="2019" name="Nat. Ecol. Evol.">
        <title>Megaphylogeny resolves global patterns of mushroom evolution.</title>
        <authorList>
            <person name="Varga T."/>
            <person name="Krizsan K."/>
            <person name="Foldi C."/>
            <person name="Dima B."/>
            <person name="Sanchez-Garcia M."/>
            <person name="Sanchez-Ramirez S."/>
            <person name="Szollosi G.J."/>
            <person name="Szarkandi J.G."/>
            <person name="Papp V."/>
            <person name="Albert L."/>
            <person name="Andreopoulos W."/>
            <person name="Angelini C."/>
            <person name="Antonin V."/>
            <person name="Barry K.W."/>
            <person name="Bougher N.L."/>
            <person name="Buchanan P."/>
            <person name="Buyck B."/>
            <person name="Bense V."/>
            <person name="Catcheside P."/>
            <person name="Chovatia M."/>
            <person name="Cooper J."/>
            <person name="Damon W."/>
            <person name="Desjardin D."/>
            <person name="Finy P."/>
            <person name="Geml J."/>
            <person name="Haridas S."/>
            <person name="Hughes K."/>
            <person name="Justo A."/>
            <person name="Karasinski D."/>
            <person name="Kautmanova I."/>
            <person name="Kiss B."/>
            <person name="Kocsube S."/>
            <person name="Kotiranta H."/>
            <person name="LaButti K.M."/>
            <person name="Lechner B.E."/>
            <person name="Liimatainen K."/>
            <person name="Lipzen A."/>
            <person name="Lukacs Z."/>
            <person name="Mihaltcheva S."/>
            <person name="Morgado L.N."/>
            <person name="Niskanen T."/>
            <person name="Noordeloos M.E."/>
            <person name="Ohm R.A."/>
            <person name="Ortiz-Santana B."/>
            <person name="Ovrebo C."/>
            <person name="Racz N."/>
            <person name="Riley R."/>
            <person name="Savchenko A."/>
            <person name="Shiryaev A."/>
            <person name="Soop K."/>
            <person name="Spirin V."/>
            <person name="Szebenyi C."/>
            <person name="Tomsovsky M."/>
            <person name="Tulloss R.E."/>
            <person name="Uehling J."/>
            <person name="Grigoriev I.V."/>
            <person name="Vagvolgyi C."/>
            <person name="Papp T."/>
            <person name="Martin F.M."/>
            <person name="Miettinen O."/>
            <person name="Hibbett D.S."/>
            <person name="Nagy L.G."/>
        </authorList>
    </citation>
    <scope>NUCLEOTIDE SEQUENCE [LARGE SCALE GENOMIC DNA]</scope>
    <source>
        <strain evidence="1 2">CBS 962.96</strain>
    </source>
</reference>
<protein>
    <submittedName>
        <fullName evidence="1">Uncharacterized protein</fullName>
    </submittedName>
</protein>
<name>A0A4S8LFV6_DENBC</name>
<dbReference type="Proteomes" id="UP000297245">
    <property type="component" value="Unassembled WGS sequence"/>
</dbReference>